<evidence type="ECO:0000313" key="1">
    <source>
        <dbReference type="EMBL" id="VDD85380.1"/>
    </source>
</evidence>
<dbReference type="AlphaFoldDB" id="A0A0N4UTV8"/>
<reference evidence="1 2" key="2">
    <citation type="submission" date="2018-10" db="EMBL/GenBank/DDBJ databases">
        <authorList>
            <consortium name="Pathogen Informatics"/>
        </authorList>
    </citation>
    <scope>NUCLEOTIDE SEQUENCE [LARGE SCALE GENOMIC DNA]</scope>
</reference>
<proteinExistence type="predicted"/>
<keyword evidence="2" id="KW-1185">Reference proteome</keyword>
<protein>
    <submittedName>
        <fullName evidence="1 3">Uncharacterized protein</fullName>
    </submittedName>
</protein>
<sequence>MTNGKSLVAELEEFSNFAKRRVVTKFETCTGDTICETFRTYRQQLMTFIENENEKEKLLINANVGKVQKLRVLVSKSKDYYGRQMKQALEERETKGVPLKLDELYEQVSVKLEKNVSVEFCWFMKFKN</sequence>
<organism evidence="3">
    <name type="scientific">Enterobius vermicularis</name>
    <name type="common">Human pinworm</name>
    <dbReference type="NCBI Taxonomy" id="51028"/>
    <lineage>
        <taxon>Eukaryota</taxon>
        <taxon>Metazoa</taxon>
        <taxon>Ecdysozoa</taxon>
        <taxon>Nematoda</taxon>
        <taxon>Chromadorea</taxon>
        <taxon>Rhabditida</taxon>
        <taxon>Spirurina</taxon>
        <taxon>Oxyuridomorpha</taxon>
        <taxon>Oxyuroidea</taxon>
        <taxon>Oxyuridae</taxon>
        <taxon>Enterobius</taxon>
    </lineage>
</organism>
<dbReference type="WBParaSite" id="EVEC_0000078401-mRNA-1">
    <property type="protein sequence ID" value="EVEC_0000078401-mRNA-1"/>
    <property type="gene ID" value="EVEC_0000078401"/>
</dbReference>
<gene>
    <name evidence="1" type="ORF">EVEC_LOCUS523</name>
</gene>
<evidence type="ECO:0000313" key="3">
    <source>
        <dbReference type="WBParaSite" id="EVEC_0000078401-mRNA-1"/>
    </source>
</evidence>
<dbReference type="EMBL" id="UXUI01001067">
    <property type="protein sequence ID" value="VDD85380.1"/>
    <property type="molecule type" value="Genomic_DNA"/>
</dbReference>
<dbReference type="Proteomes" id="UP000274131">
    <property type="component" value="Unassembled WGS sequence"/>
</dbReference>
<reference evidence="3" key="1">
    <citation type="submission" date="2017-02" db="UniProtKB">
        <authorList>
            <consortium name="WormBaseParasite"/>
        </authorList>
    </citation>
    <scope>IDENTIFICATION</scope>
</reference>
<evidence type="ECO:0000313" key="2">
    <source>
        <dbReference type="Proteomes" id="UP000274131"/>
    </source>
</evidence>
<accession>A0A0N4UTV8</accession>
<name>A0A0N4UTV8_ENTVE</name>